<dbReference type="CDD" id="cd03445">
    <property type="entry name" value="Thioesterase_II_repeat2"/>
    <property type="match status" value="1"/>
</dbReference>
<dbReference type="PANTHER" id="PTHR11066:SF34">
    <property type="entry name" value="ACYL-COENZYME A THIOESTERASE 8"/>
    <property type="match status" value="1"/>
</dbReference>
<dbReference type="Pfam" id="PF02551">
    <property type="entry name" value="Acyl_CoA_thio"/>
    <property type="match status" value="1"/>
</dbReference>
<dbReference type="SUPFAM" id="SSF54637">
    <property type="entry name" value="Thioesterase/thiol ester dehydrase-isomerase"/>
    <property type="match status" value="2"/>
</dbReference>
<accession>A0A507DEF5</accession>
<evidence type="ECO:0000313" key="9">
    <source>
        <dbReference type="Proteomes" id="UP000317494"/>
    </source>
</evidence>
<sequence length="326" mass="37283">MANNAPTRPLIQEELDLELIDADIYRSKKLWRPSKARGVFGGQVIGQALGAAARTMDSKFHVHSLHAYFVLAGDSSVPIVYVVDRVRDGRSFATRSVRAQQRGRIIFTCTVSFQVPEKTVVRHQLPMPQVPAPEQLPSQEDQMITALQDPKYERYHKTIRMRLEEPLPIEYRDIVGGETYGPAPANVTSDENKSRRLLWMKCKGRLPDEIQYHHCAVAYCSDHYLLGTAMIPNSISYSHQANPRLIMMTSLDHAIWFHEPFRADDYLLYIMESSWTGGGRAMTHGRIYTRDGRLEGLMRVEYQVPKELEDNTGSERRDTKTTSFKL</sequence>
<dbReference type="VEuPathDB" id="FungiDB:SeMB42_g02678"/>
<evidence type="ECO:0008006" key="10">
    <source>
        <dbReference type="Google" id="ProtNLM"/>
    </source>
</evidence>
<dbReference type="GO" id="GO:0005782">
    <property type="term" value="C:peroxisomal matrix"/>
    <property type="evidence" value="ECO:0007669"/>
    <property type="project" value="TreeGrafter"/>
</dbReference>
<evidence type="ECO:0000313" key="8">
    <source>
        <dbReference type="EMBL" id="TPX49230.1"/>
    </source>
</evidence>
<dbReference type="FunFam" id="2.40.160.210:FF:000001">
    <property type="entry name" value="Acyl-CoA thioesterase II"/>
    <property type="match status" value="1"/>
</dbReference>
<dbReference type="Pfam" id="PF13622">
    <property type="entry name" value="4HBT_3"/>
    <property type="match status" value="1"/>
</dbReference>
<dbReference type="InterPro" id="IPR003703">
    <property type="entry name" value="Acyl_CoA_thio"/>
</dbReference>
<reference evidence="8 9" key="1">
    <citation type="journal article" date="2019" name="Sci. Rep.">
        <title>Comparative genomics of chytrid fungi reveal insights into the obligate biotrophic and pathogenic lifestyle of Synchytrium endobioticum.</title>
        <authorList>
            <person name="van de Vossenberg B.T.L.H."/>
            <person name="Warris S."/>
            <person name="Nguyen H.D.T."/>
            <person name="van Gent-Pelzer M.P.E."/>
            <person name="Joly D.L."/>
            <person name="van de Geest H.C."/>
            <person name="Bonants P.J.M."/>
            <person name="Smith D.S."/>
            <person name="Levesque C.A."/>
            <person name="van der Lee T.A.J."/>
        </authorList>
    </citation>
    <scope>NUCLEOTIDE SEQUENCE [LARGE SCALE GENOMIC DNA]</scope>
    <source>
        <strain evidence="8 9">MB42</strain>
    </source>
</reference>
<protein>
    <recommendedName>
        <fullName evidence="10">Acyl-CoA thioesterase II</fullName>
    </recommendedName>
</protein>
<evidence type="ECO:0000259" key="6">
    <source>
        <dbReference type="Pfam" id="PF02551"/>
    </source>
</evidence>
<evidence type="ECO:0000256" key="2">
    <source>
        <dbReference type="ARBA" id="ARBA00011881"/>
    </source>
</evidence>
<evidence type="ECO:0000256" key="5">
    <source>
        <dbReference type="SAM" id="MobiDB-lite"/>
    </source>
</evidence>
<dbReference type="Proteomes" id="UP000317494">
    <property type="component" value="Unassembled WGS sequence"/>
</dbReference>
<dbReference type="GO" id="GO:0047617">
    <property type="term" value="F:fatty acyl-CoA hydrolase activity"/>
    <property type="evidence" value="ECO:0007669"/>
    <property type="project" value="InterPro"/>
</dbReference>
<feature type="compositionally biased region" description="Basic and acidic residues" evidence="5">
    <location>
        <begin position="305"/>
        <end position="320"/>
    </location>
</feature>
<evidence type="ECO:0000256" key="1">
    <source>
        <dbReference type="ARBA" id="ARBA00006538"/>
    </source>
</evidence>
<gene>
    <name evidence="8" type="ORF">SeMB42_g02678</name>
</gene>
<organism evidence="8 9">
    <name type="scientific">Synchytrium endobioticum</name>
    <dbReference type="NCBI Taxonomy" id="286115"/>
    <lineage>
        <taxon>Eukaryota</taxon>
        <taxon>Fungi</taxon>
        <taxon>Fungi incertae sedis</taxon>
        <taxon>Chytridiomycota</taxon>
        <taxon>Chytridiomycota incertae sedis</taxon>
        <taxon>Chytridiomycetes</taxon>
        <taxon>Synchytriales</taxon>
        <taxon>Synchytriaceae</taxon>
        <taxon>Synchytrium</taxon>
    </lineage>
</organism>
<comment type="subunit">
    <text evidence="2">Homotetramer.</text>
</comment>
<dbReference type="Gene3D" id="2.40.160.210">
    <property type="entry name" value="Acyl-CoA thioesterase, double hotdog domain"/>
    <property type="match status" value="1"/>
</dbReference>
<keyword evidence="3" id="KW-0378">Hydrolase</keyword>
<dbReference type="CDD" id="cd03444">
    <property type="entry name" value="Thioesterase_II_repeat1"/>
    <property type="match status" value="1"/>
</dbReference>
<keyword evidence="4" id="KW-0443">Lipid metabolism</keyword>
<dbReference type="EMBL" id="QEAN01000086">
    <property type="protein sequence ID" value="TPX49230.1"/>
    <property type="molecule type" value="Genomic_DNA"/>
</dbReference>
<dbReference type="InterPro" id="IPR049449">
    <property type="entry name" value="TesB_ACOT8-like_N"/>
</dbReference>
<dbReference type="InterPro" id="IPR025652">
    <property type="entry name" value="TesB_C"/>
</dbReference>
<evidence type="ECO:0000256" key="4">
    <source>
        <dbReference type="ARBA" id="ARBA00023098"/>
    </source>
</evidence>
<feature type="domain" description="Acyl-CoA thioesterase 2 C-terminal" evidence="6">
    <location>
        <begin position="195"/>
        <end position="294"/>
    </location>
</feature>
<evidence type="ECO:0000259" key="7">
    <source>
        <dbReference type="Pfam" id="PF13622"/>
    </source>
</evidence>
<dbReference type="GO" id="GO:0009062">
    <property type="term" value="P:fatty acid catabolic process"/>
    <property type="evidence" value="ECO:0007669"/>
    <property type="project" value="TreeGrafter"/>
</dbReference>
<dbReference type="PANTHER" id="PTHR11066">
    <property type="entry name" value="ACYL-COA THIOESTERASE"/>
    <property type="match status" value="1"/>
</dbReference>
<keyword evidence="9" id="KW-1185">Reference proteome</keyword>
<dbReference type="InterPro" id="IPR042171">
    <property type="entry name" value="Acyl-CoA_hotdog"/>
</dbReference>
<comment type="caution">
    <text evidence="8">The sequence shown here is derived from an EMBL/GenBank/DDBJ whole genome shotgun (WGS) entry which is preliminary data.</text>
</comment>
<dbReference type="AlphaFoldDB" id="A0A507DEF5"/>
<proteinExistence type="inferred from homology"/>
<evidence type="ECO:0000256" key="3">
    <source>
        <dbReference type="ARBA" id="ARBA00022801"/>
    </source>
</evidence>
<name>A0A507DEF5_9FUNG</name>
<feature type="domain" description="Acyl-CoA thioesterase-like N-terminal HotDog" evidence="7">
    <location>
        <begin position="33"/>
        <end position="114"/>
    </location>
</feature>
<feature type="region of interest" description="Disordered" evidence="5">
    <location>
        <begin position="305"/>
        <end position="326"/>
    </location>
</feature>
<dbReference type="GO" id="GO:0006637">
    <property type="term" value="P:acyl-CoA metabolic process"/>
    <property type="evidence" value="ECO:0007669"/>
    <property type="project" value="InterPro"/>
</dbReference>
<comment type="similarity">
    <text evidence="1">Belongs to the C/M/P thioester hydrolase family.</text>
</comment>
<dbReference type="STRING" id="286115.A0A507DEF5"/>
<dbReference type="InterPro" id="IPR029069">
    <property type="entry name" value="HotDog_dom_sf"/>
</dbReference>